<evidence type="ECO:0000313" key="3">
    <source>
        <dbReference type="Proteomes" id="UP000295281"/>
    </source>
</evidence>
<dbReference type="Proteomes" id="UP000295281">
    <property type="component" value="Unassembled WGS sequence"/>
</dbReference>
<evidence type="ECO:0000256" key="1">
    <source>
        <dbReference type="SAM" id="MobiDB-lite"/>
    </source>
</evidence>
<feature type="compositionally biased region" description="Pro residues" evidence="1">
    <location>
        <begin position="57"/>
        <end position="71"/>
    </location>
</feature>
<sequence>MILGFLPVSGPETGRKPKIVTSEGRTIPRTAASQTPCGDARASSPARRNKPRTDPAPTGPQPPPHRSFPGR</sequence>
<name>A0A4R6UZT5_9ACTN</name>
<accession>A0A4R6UZT5</accession>
<gene>
    <name evidence="2" type="ORF">EV190_105111</name>
</gene>
<protein>
    <submittedName>
        <fullName evidence="2">Uncharacterized protein</fullName>
    </submittedName>
</protein>
<feature type="region of interest" description="Disordered" evidence="1">
    <location>
        <begin position="1"/>
        <end position="71"/>
    </location>
</feature>
<organism evidence="2 3">
    <name type="scientific">Actinorugispora endophytica</name>
    <dbReference type="NCBI Taxonomy" id="1605990"/>
    <lineage>
        <taxon>Bacteria</taxon>
        <taxon>Bacillati</taxon>
        <taxon>Actinomycetota</taxon>
        <taxon>Actinomycetes</taxon>
        <taxon>Streptosporangiales</taxon>
        <taxon>Nocardiopsidaceae</taxon>
        <taxon>Actinorugispora</taxon>
    </lineage>
</organism>
<reference evidence="2 3" key="1">
    <citation type="submission" date="2019-03" db="EMBL/GenBank/DDBJ databases">
        <title>Genomic Encyclopedia of Type Strains, Phase IV (KMG-IV): sequencing the most valuable type-strain genomes for metagenomic binning, comparative biology and taxonomic classification.</title>
        <authorList>
            <person name="Goeker M."/>
        </authorList>
    </citation>
    <scope>NUCLEOTIDE SEQUENCE [LARGE SCALE GENOMIC DNA]</scope>
    <source>
        <strain evidence="2 3">DSM 46770</strain>
    </source>
</reference>
<evidence type="ECO:0000313" key="2">
    <source>
        <dbReference type="EMBL" id="TDQ52994.1"/>
    </source>
</evidence>
<dbReference type="EMBL" id="SNYN01000005">
    <property type="protein sequence ID" value="TDQ52994.1"/>
    <property type="molecule type" value="Genomic_DNA"/>
</dbReference>
<proteinExistence type="predicted"/>
<comment type="caution">
    <text evidence="2">The sequence shown here is derived from an EMBL/GenBank/DDBJ whole genome shotgun (WGS) entry which is preliminary data.</text>
</comment>
<dbReference type="AlphaFoldDB" id="A0A4R6UZT5"/>
<keyword evidence="3" id="KW-1185">Reference proteome</keyword>